<evidence type="ECO:0000313" key="1">
    <source>
        <dbReference type="EMBL" id="JAH30340.1"/>
    </source>
</evidence>
<reference evidence="1" key="2">
    <citation type="journal article" date="2015" name="Fish Shellfish Immunol.">
        <title>Early steps in the European eel (Anguilla anguilla)-Vibrio vulnificus interaction in the gills: Role of the RtxA13 toxin.</title>
        <authorList>
            <person name="Callol A."/>
            <person name="Pajuelo D."/>
            <person name="Ebbesson L."/>
            <person name="Teles M."/>
            <person name="MacKenzie S."/>
            <person name="Amaro C."/>
        </authorList>
    </citation>
    <scope>NUCLEOTIDE SEQUENCE</scope>
</reference>
<organism evidence="1">
    <name type="scientific">Anguilla anguilla</name>
    <name type="common">European freshwater eel</name>
    <name type="synonym">Muraena anguilla</name>
    <dbReference type="NCBI Taxonomy" id="7936"/>
    <lineage>
        <taxon>Eukaryota</taxon>
        <taxon>Metazoa</taxon>
        <taxon>Chordata</taxon>
        <taxon>Craniata</taxon>
        <taxon>Vertebrata</taxon>
        <taxon>Euteleostomi</taxon>
        <taxon>Actinopterygii</taxon>
        <taxon>Neopterygii</taxon>
        <taxon>Teleostei</taxon>
        <taxon>Anguilliformes</taxon>
        <taxon>Anguillidae</taxon>
        <taxon>Anguilla</taxon>
    </lineage>
</organism>
<name>A0A0E9RPL5_ANGAN</name>
<dbReference type="AlphaFoldDB" id="A0A0E9RPL5"/>
<sequence length="23" mass="2536">MFACCNEVLLGSVQRTFESNSSI</sequence>
<accession>A0A0E9RPL5</accession>
<proteinExistence type="predicted"/>
<reference evidence="1" key="1">
    <citation type="submission" date="2014-11" db="EMBL/GenBank/DDBJ databases">
        <authorList>
            <person name="Amaro Gonzalez C."/>
        </authorList>
    </citation>
    <scope>NUCLEOTIDE SEQUENCE</scope>
</reference>
<protein>
    <submittedName>
        <fullName evidence="1">Uncharacterized protein</fullName>
    </submittedName>
</protein>
<dbReference type="EMBL" id="GBXM01078237">
    <property type="protein sequence ID" value="JAH30340.1"/>
    <property type="molecule type" value="Transcribed_RNA"/>
</dbReference>